<dbReference type="Pfam" id="PF07690">
    <property type="entry name" value="MFS_1"/>
    <property type="match status" value="1"/>
</dbReference>
<dbReference type="Gene3D" id="1.20.1250.20">
    <property type="entry name" value="MFS general substrate transporter like domains"/>
    <property type="match status" value="2"/>
</dbReference>
<feature type="transmembrane region" description="Helical" evidence="7">
    <location>
        <begin position="399"/>
        <end position="424"/>
    </location>
</feature>
<feature type="transmembrane region" description="Helical" evidence="7">
    <location>
        <begin position="341"/>
        <end position="359"/>
    </location>
</feature>
<dbReference type="PRINTS" id="PR01035">
    <property type="entry name" value="TCRTETA"/>
</dbReference>
<gene>
    <name evidence="9" type="ORF">Acaty_c1628</name>
</gene>
<dbReference type="KEGG" id="acz:Acaty_c1628"/>
<dbReference type="EMBL" id="CP005986">
    <property type="protein sequence ID" value="AIA55492.1"/>
    <property type="molecule type" value="Genomic_DNA"/>
</dbReference>
<evidence type="ECO:0000256" key="3">
    <source>
        <dbReference type="ARBA" id="ARBA00022475"/>
    </source>
</evidence>
<dbReference type="InterPro" id="IPR036259">
    <property type="entry name" value="MFS_trans_sf"/>
</dbReference>
<evidence type="ECO:0000259" key="8">
    <source>
        <dbReference type="PROSITE" id="PS50850"/>
    </source>
</evidence>
<feature type="transmembrane region" description="Helical" evidence="7">
    <location>
        <begin position="308"/>
        <end position="329"/>
    </location>
</feature>
<dbReference type="InterPro" id="IPR050171">
    <property type="entry name" value="MFS_Transporters"/>
</dbReference>
<evidence type="ECO:0000256" key="4">
    <source>
        <dbReference type="ARBA" id="ARBA00022692"/>
    </source>
</evidence>
<feature type="transmembrane region" description="Helical" evidence="7">
    <location>
        <begin position="105"/>
        <end position="125"/>
    </location>
</feature>
<accession>A0A059ZZZ4</accession>
<dbReference type="GO" id="GO:0022857">
    <property type="term" value="F:transmembrane transporter activity"/>
    <property type="evidence" value="ECO:0007669"/>
    <property type="project" value="InterPro"/>
</dbReference>
<keyword evidence="2" id="KW-0813">Transport</keyword>
<dbReference type="eggNOG" id="COG2814">
    <property type="taxonomic scope" value="Bacteria"/>
</dbReference>
<organism evidence="9 10">
    <name type="scientific">Acidithiobacillus caldus (strain ATCC 51756 / DSM 8584 / KU)</name>
    <dbReference type="NCBI Taxonomy" id="637389"/>
    <lineage>
        <taxon>Bacteria</taxon>
        <taxon>Pseudomonadati</taxon>
        <taxon>Pseudomonadota</taxon>
        <taxon>Acidithiobacillia</taxon>
        <taxon>Acidithiobacillales</taxon>
        <taxon>Acidithiobacillaceae</taxon>
        <taxon>Acidithiobacillus</taxon>
    </lineage>
</organism>
<evidence type="ECO:0000256" key="7">
    <source>
        <dbReference type="SAM" id="Phobius"/>
    </source>
</evidence>
<evidence type="ECO:0000256" key="5">
    <source>
        <dbReference type="ARBA" id="ARBA00022989"/>
    </source>
</evidence>
<feature type="transmembrane region" description="Helical" evidence="7">
    <location>
        <begin position="137"/>
        <end position="158"/>
    </location>
</feature>
<evidence type="ECO:0000313" key="9">
    <source>
        <dbReference type="EMBL" id="AIA55492.1"/>
    </source>
</evidence>
<evidence type="ECO:0000256" key="6">
    <source>
        <dbReference type="ARBA" id="ARBA00023136"/>
    </source>
</evidence>
<dbReference type="InterPro" id="IPR020846">
    <property type="entry name" value="MFS_dom"/>
</dbReference>
<keyword evidence="6 7" id="KW-0472">Membrane</keyword>
<keyword evidence="4 7" id="KW-0812">Transmembrane</keyword>
<dbReference type="InterPro" id="IPR011701">
    <property type="entry name" value="MFS"/>
</dbReference>
<dbReference type="PANTHER" id="PTHR23517">
    <property type="entry name" value="RESISTANCE PROTEIN MDTM, PUTATIVE-RELATED-RELATED"/>
    <property type="match status" value="1"/>
</dbReference>
<dbReference type="AlphaFoldDB" id="A0A059ZZZ4"/>
<dbReference type="Pfam" id="PF05977">
    <property type="entry name" value="MFS_3"/>
    <property type="match status" value="1"/>
</dbReference>
<dbReference type="CDD" id="cd17325">
    <property type="entry name" value="MFS_MdtG_SLC18_like"/>
    <property type="match status" value="1"/>
</dbReference>
<keyword evidence="3" id="KW-1003">Cell membrane</keyword>
<evidence type="ECO:0000313" key="10">
    <source>
        <dbReference type="Proteomes" id="UP000005522"/>
    </source>
</evidence>
<evidence type="ECO:0000256" key="1">
    <source>
        <dbReference type="ARBA" id="ARBA00004651"/>
    </source>
</evidence>
<dbReference type="Proteomes" id="UP000005522">
    <property type="component" value="Chromosome"/>
</dbReference>
<dbReference type="SUPFAM" id="SSF103473">
    <property type="entry name" value="MFS general substrate transporter"/>
    <property type="match status" value="1"/>
</dbReference>
<feature type="transmembrane region" description="Helical" evidence="7">
    <location>
        <begin position="195"/>
        <end position="216"/>
    </location>
</feature>
<feature type="transmembrane region" description="Helical" evidence="7">
    <location>
        <begin position="222"/>
        <end position="243"/>
    </location>
</feature>
<feature type="transmembrane region" description="Helical" evidence="7">
    <location>
        <begin position="430"/>
        <end position="448"/>
    </location>
</feature>
<proteinExistence type="predicted"/>
<feature type="domain" description="Major facilitator superfamily (MFS) profile" evidence="8">
    <location>
        <begin position="70"/>
        <end position="453"/>
    </location>
</feature>
<keyword evidence="5 7" id="KW-1133">Transmembrane helix</keyword>
<dbReference type="HOGENOM" id="CLU_001265_10_14_6"/>
<feature type="transmembrane region" description="Helical" evidence="7">
    <location>
        <begin position="278"/>
        <end position="296"/>
    </location>
</feature>
<sequence length="460" mass="48505">MGYSGCHLVRRRWAKDGPKDTAMVATGSFRENPLCRRQGMIAFPGAPMADDGGRSEGARMPPLADGPSWWFPLLCGAGFGGRLSYEMIRSPLTSLYARHLGAPTAVIGLLVAAVTITGIFIKLPAGSLADQFGFRRLMLAGMMVTAVGPFLYLLVWVWPQLLAVRFFHGLSTALYAPAASAQVAKSFPAQRGRRLGLYGAAENAGVVLGPVIGAAALAHLGFAAAFVVSGGIGLLALLTILPFPRDALVHDGRWSTGEVLRVAAQGVRQIIGDPAIRLVGLIEAALYFGVGTLQAYLPLYALDQHIPILNIGFLFGAQGIASILFRPVFGMASDRVGRGPFIVAGIGLCATVLATIPHMGQFLPLLGLSTLFGLGTAMVTPATTAMLGDLVRCRDFGAAMGVFGSIWDAGHACGPLISGVFIAWIGYRSAFAIIAGVMVTALGIFLYGNRKKISEKEIYK</sequence>
<dbReference type="InterPro" id="IPR001958">
    <property type="entry name" value="Tet-R_TetA/multi-R_MdtG-like"/>
</dbReference>
<dbReference type="GO" id="GO:0005886">
    <property type="term" value="C:plasma membrane"/>
    <property type="evidence" value="ECO:0007669"/>
    <property type="project" value="UniProtKB-SubCell"/>
</dbReference>
<evidence type="ECO:0000256" key="2">
    <source>
        <dbReference type="ARBA" id="ARBA00022448"/>
    </source>
</evidence>
<feature type="transmembrane region" description="Helical" evidence="7">
    <location>
        <begin position="365"/>
        <end position="387"/>
    </location>
</feature>
<reference evidence="9 10" key="1">
    <citation type="journal article" date="2009" name="J. Bacteriol.">
        <title>Draft genome sequence of the extremely acidophilic bacterium Acidithiobacillus caldus ATCC 51756 reveals metabolic versatility in the genus Acidithiobacillus.</title>
        <authorList>
            <person name="Valdes J."/>
            <person name="Quatrini R."/>
            <person name="Hallberg K."/>
            <person name="Dopson M."/>
            <person name="Valenzuela P.D."/>
            <person name="Holmes D.S."/>
        </authorList>
    </citation>
    <scope>NUCLEOTIDE SEQUENCE [LARGE SCALE GENOMIC DNA]</scope>
    <source>
        <strain evidence="10">ATCC 51756 / DSM 8584 / KU</strain>
    </source>
</reference>
<dbReference type="PROSITE" id="PS50850">
    <property type="entry name" value="MFS"/>
    <property type="match status" value="1"/>
</dbReference>
<dbReference type="InterPro" id="IPR010290">
    <property type="entry name" value="TM_effector"/>
</dbReference>
<comment type="subcellular location">
    <subcellularLocation>
        <location evidence="1">Cell membrane</location>
        <topology evidence="1">Multi-pass membrane protein</topology>
    </subcellularLocation>
</comment>
<name>A0A059ZZZ4_ACICK</name>
<protein>
    <submittedName>
        <fullName evidence="9">Major facilitator superfamily protein</fullName>
    </submittedName>
</protein>